<proteinExistence type="predicted"/>
<dbReference type="Proteomes" id="UP000030645">
    <property type="component" value="Unassembled WGS sequence"/>
</dbReference>
<dbReference type="AlphaFoldDB" id="W9S8R6"/>
<protein>
    <submittedName>
        <fullName evidence="2">Uncharacterized protein</fullName>
    </submittedName>
</protein>
<sequence length="88" mass="10726">METAKQIRNFDFDKITSFNFDHEDKLRTKNDEKTDKTAKPWRKKVPESSQEKQREENDVVENPYRRLQREVSPQKYTVTRSVDRRFGF</sequence>
<keyword evidence="3" id="KW-1185">Reference proteome</keyword>
<evidence type="ECO:0000313" key="3">
    <source>
        <dbReference type="Proteomes" id="UP000030645"/>
    </source>
</evidence>
<accession>W9S8R6</accession>
<evidence type="ECO:0000313" key="2">
    <source>
        <dbReference type="EMBL" id="EXC31568.1"/>
    </source>
</evidence>
<evidence type="ECO:0000256" key="1">
    <source>
        <dbReference type="SAM" id="MobiDB-lite"/>
    </source>
</evidence>
<name>W9S8R6_9ROSA</name>
<reference evidence="3" key="1">
    <citation type="submission" date="2013-01" db="EMBL/GenBank/DDBJ databases">
        <title>Draft Genome Sequence of a Mulberry Tree, Morus notabilis C.K. Schneid.</title>
        <authorList>
            <person name="He N."/>
            <person name="Zhao S."/>
        </authorList>
    </citation>
    <scope>NUCLEOTIDE SEQUENCE</scope>
</reference>
<feature type="compositionally biased region" description="Basic and acidic residues" evidence="1">
    <location>
        <begin position="23"/>
        <end position="69"/>
    </location>
</feature>
<dbReference type="EMBL" id="KE346262">
    <property type="protein sequence ID" value="EXC31568.1"/>
    <property type="molecule type" value="Genomic_DNA"/>
</dbReference>
<feature type="region of interest" description="Disordered" evidence="1">
    <location>
        <begin position="23"/>
        <end position="72"/>
    </location>
</feature>
<organism evidence="2 3">
    <name type="scientific">Morus notabilis</name>
    <dbReference type="NCBI Taxonomy" id="981085"/>
    <lineage>
        <taxon>Eukaryota</taxon>
        <taxon>Viridiplantae</taxon>
        <taxon>Streptophyta</taxon>
        <taxon>Embryophyta</taxon>
        <taxon>Tracheophyta</taxon>
        <taxon>Spermatophyta</taxon>
        <taxon>Magnoliopsida</taxon>
        <taxon>eudicotyledons</taxon>
        <taxon>Gunneridae</taxon>
        <taxon>Pentapetalae</taxon>
        <taxon>rosids</taxon>
        <taxon>fabids</taxon>
        <taxon>Rosales</taxon>
        <taxon>Moraceae</taxon>
        <taxon>Moreae</taxon>
        <taxon>Morus</taxon>
    </lineage>
</organism>
<gene>
    <name evidence="2" type="ORF">L484_006600</name>
</gene>